<feature type="chain" id="PRO_5025422384" description="Mid2 domain-containing protein" evidence="2">
    <location>
        <begin position="23"/>
        <end position="194"/>
    </location>
</feature>
<evidence type="ECO:0000256" key="2">
    <source>
        <dbReference type="SAM" id="SignalP"/>
    </source>
</evidence>
<dbReference type="AlphaFoldDB" id="A0A6A6RD17"/>
<keyword evidence="1" id="KW-0812">Transmembrane</keyword>
<evidence type="ECO:0000313" key="3">
    <source>
        <dbReference type="EMBL" id="KAF2502276.1"/>
    </source>
</evidence>
<feature type="transmembrane region" description="Helical" evidence="1">
    <location>
        <begin position="77"/>
        <end position="99"/>
    </location>
</feature>
<gene>
    <name evidence="3" type="ORF">BU16DRAFT_576311</name>
</gene>
<evidence type="ECO:0000256" key="1">
    <source>
        <dbReference type="SAM" id="Phobius"/>
    </source>
</evidence>
<evidence type="ECO:0008006" key="5">
    <source>
        <dbReference type="Google" id="ProtNLM"/>
    </source>
</evidence>
<keyword evidence="4" id="KW-1185">Reference proteome</keyword>
<keyword evidence="1" id="KW-0472">Membrane</keyword>
<feature type="signal peptide" evidence="2">
    <location>
        <begin position="1"/>
        <end position="22"/>
    </location>
</feature>
<keyword evidence="1" id="KW-1133">Transmembrane helix</keyword>
<proteinExistence type="predicted"/>
<evidence type="ECO:0000313" key="4">
    <source>
        <dbReference type="Proteomes" id="UP000799750"/>
    </source>
</evidence>
<dbReference type="EMBL" id="MU004181">
    <property type="protein sequence ID" value="KAF2502276.1"/>
    <property type="molecule type" value="Genomic_DNA"/>
</dbReference>
<organism evidence="3 4">
    <name type="scientific">Lophium mytilinum</name>
    <dbReference type="NCBI Taxonomy" id="390894"/>
    <lineage>
        <taxon>Eukaryota</taxon>
        <taxon>Fungi</taxon>
        <taxon>Dikarya</taxon>
        <taxon>Ascomycota</taxon>
        <taxon>Pezizomycotina</taxon>
        <taxon>Dothideomycetes</taxon>
        <taxon>Pleosporomycetidae</taxon>
        <taxon>Mytilinidiales</taxon>
        <taxon>Mytilinidiaceae</taxon>
        <taxon>Lophium</taxon>
    </lineage>
</organism>
<keyword evidence="2" id="KW-0732">Signal</keyword>
<dbReference type="Proteomes" id="UP000799750">
    <property type="component" value="Unassembled WGS sequence"/>
</dbReference>
<reference evidence="3" key="1">
    <citation type="journal article" date="2020" name="Stud. Mycol.">
        <title>101 Dothideomycetes genomes: a test case for predicting lifestyles and emergence of pathogens.</title>
        <authorList>
            <person name="Haridas S."/>
            <person name="Albert R."/>
            <person name="Binder M."/>
            <person name="Bloem J."/>
            <person name="Labutti K."/>
            <person name="Salamov A."/>
            <person name="Andreopoulos B."/>
            <person name="Baker S."/>
            <person name="Barry K."/>
            <person name="Bills G."/>
            <person name="Bluhm B."/>
            <person name="Cannon C."/>
            <person name="Castanera R."/>
            <person name="Culley D."/>
            <person name="Daum C."/>
            <person name="Ezra D."/>
            <person name="Gonzalez J."/>
            <person name="Henrissat B."/>
            <person name="Kuo A."/>
            <person name="Liang C."/>
            <person name="Lipzen A."/>
            <person name="Lutzoni F."/>
            <person name="Magnuson J."/>
            <person name="Mondo S."/>
            <person name="Nolan M."/>
            <person name="Ohm R."/>
            <person name="Pangilinan J."/>
            <person name="Park H.-J."/>
            <person name="Ramirez L."/>
            <person name="Alfaro M."/>
            <person name="Sun H."/>
            <person name="Tritt A."/>
            <person name="Yoshinaga Y."/>
            <person name="Zwiers L.-H."/>
            <person name="Turgeon B."/>
            <person name="Goodwin S."/>
            <person name="Spatafora J."/>
            <person name="Crous P."/>
            <person name="Grigoriev I."/>
        </authorList>
    </citation>
    <scope>NUCLEOTIDE SEQUENCE</scope>
    <source>
        <strain evidence="3">CBS 269.34</strain>
    </source>
</reference>
<protein>
    <recommendedName>
        <fullName evidence="5">Mid2 domain-containing protein</fullName>
    </recommendedName>
</protein>
<sequence length="194" mass="21153">MKELLPAYVLLIEAVLLCGVSAGDPTPLITQIVTGTFSIDPQRTSYAIEEPTIAANTLPVPTALISKTSSNGRKLQVTIALIAAFIVPFVMFLIGICIYQRSASEVRRQKGITLIEWRDWRPKTQEDQGIDQNRPGSAGVRLRPQDTMALTTMSLRTGGHNSPVASVLELTRDLRASQLQPAGTTGTIERKRVV</sequence>
<name>A0A6A6RD17_9PEZI</name>
<accession>A0A6A6RD17</accession>